<dbReference type="Proteomes" id="UP000545493">
    <property type="component" value="Unassembled WGS sequence"/>
</dbReference>
<feature type="transmembrane region" description="Helical" evidence="1">
    <location>
        <begin position="238"/>
        <end position="260"/>
    </location>
</feature>
<keyword evidence="3" id="KW-1185">Reference proteome</keyword>
<evidence type="ECO:0000313" key="3">
    <source>
        <dbReference type="Proteomes" id="UP000545493"/>
    </source>
</evidence>
<evidence type="ECO:0008006" key="4">
    <source>
        <dbReference type="Google" id="ProtNLM"/>
    </source>
</evidence>
<keyword evidence="1" id="KW-0472">Membrane</keyword>
<proteinExistence type="predicted"/>
<dbReference type="AlphaFoldDB" id="A0A7X5UR67"/>
<protein>
    <recommendedName>
        <fullName evidence="4">DUF3592 domain-containing protein</fullName>
    </recommendedName>
</protein>
<feature type="transmembrane region" description="Helical" evidence="1">
    <location>
        <begin position="6"/>
        <end position="24"/>
    </location>
</feature>
<keyword evidence="1" id="KW-1133">Transmembrane helix</keyword>
<evidence type="ECO:0000256" key="1">
    <source>
        <dbReference type="SAM" id="Phobius"/>
    </source>
</evidence>
<comment type="caution">
    <text evidence="2">The sequence shown here is derived from an EMBL/GenBank/DDBJ whole genome shotgun (WGS) entry which is preliminary data.</text>
</comment>
<organism evidence="2 3">
    <name type="scientific">Saccharomonospora amisosensis</name>
    <dbReference type="NCBI Taxonomy" id="1128677"/>
    <lineage>
        <taxon>Bacteria</taxon>
        <taxon>Bacillati</taxon>
        <taxon>Actinomycetota</taxon>
        <taxon>Actinomycetes</taxon>
        <taxon>Pseudonocardiales</taxon>
        <taxon>Pseudonocardiaceae</taxon>
        <taxon>Saccharomonospora</taxon>
    </lineage>
</organism>
<evidence type="ECO:0000313" key="2">
    <source>
        <dbReference type="EMBL" id="NIJ12645.1"/>
    </source>
</evidence>
<keyword evidence="1" id="KW-0812">Transmembrane</keyword>
<reference evidence="2 3" key="1">
    <citation type="submission" date="2020-03" db="EMBL/GenBank/DDBJ databases">
        <title>Sequencing the genomes of 1000 actinobacteria strains.</title>
        <authorList>
            <person name="Klenk H.-P."/>
        </authorList>
    </citation>
    <scope>NUCLEOTIDE SEQUENCE [LARGE SCALE GENOMIC DNA]</scope>
    <source>
        <strain evidence="2 3">DSM 45685</strain>
    </source>
</reference>
<name>A0A7X5UR67_9PSEU</name>
<accession>A0A7X5UR67</accession>
<dbReference type="RefSeq" id="WP_167171696.1">
    <property type="nucleotide sequence ID" value="NZ_JAAOYM010000001.1"/>
</dbReference>
<gene>
    <name evidence="2" type="ORF">FHU38_002989</name>
</gene>
<dbReference type="EMBL" id="JAAOYM010000001">
    <property type="protein sequence ID" value="NIJ12645.1"/>
    <property type="molecule type" value="Genomic_DNA"/>
</dbReference>
<sequence>MGPASIGRIMVVCGIIVLGLLMGAPYRVWRLRRHGVRTTGTVLKRVIEPDQVSRMRVDFVDQRGRPQKVMLAPVDTGRGVIAVRETFDILYLPGKPQHARPADVTGKLLGMTATSFPRAGFLIMLYLFKGEALRRWRLRKHGVRAEATVIWHRYDRDRQTPRRCALIWYVDQDGHTRTFLSPAHGGERLPPRGRELPVIYLPRHVRSRPPGTPAEAVSFATFGRSQARLAYQATPADIPSYATLLSHFLLGSIVLLLGFAMSSGD</sequence>